<name>A0A0N4TLC8_BRUPA</name>
<evidence type="ECO:0000313" key="4">
    <source>
        <dbReference type="WBParaSite" id="BPAG_0000918401-mRNA-1"/>
    </source>
</evidence>
<sequence>MPPRTPRKEQGGCHLSRQRTNEPSSSPHYHKPDFKRVVSKKRSFIPLHPSSTTQFLLHSF</sequence>
<dbReference type="WBParaSite" id="BPAG_0000918401-mRNA-1">
    <property type="protein sequence ID" value="BPAG_0000918401-mRNA-1"/>
    <property type="gene ID" value="BPAG_0000918401"/>
</dbReference>
<evidence type="ECO:0000313" key="3">
    <source>
        <dbReference type="Proteomes" id="UP000278627"/>
    </source>
</evidence>
<dbReference type="Proteomes" id="UP000278627">
    <property type="component" value="Unassembled WGS sequence"/>
</dbReference>
<reference evidence="4" key="1">
    <citation type="submission" date="2017-02" db="UniProtKB">
        <authorList>
            <consortium name="WormBaseParasite"/>
        </authorList>
    </citation>
    <scope>IDENTIFICATION</scope>
</reference>
<gene>
    <name evidence="2" type="ORF">BPAG_LOCUS9146</name>
</gene>
<accession>A0A0N4TLC8</accession>
<dbReference type="AlphaFoldDB" id="A0A0N4TLC8"/>
<keyword evidence="3" id="KW-1185">Reference proteome</keyword>
<dbReference type="EMBL" id="UZAD01013148">
    <property type="protein sequence ID" value="VDN90332.1"/>
    <property type="molecule type" value="Genomic_DNA"/>
</dbReference>
<organism evidence="4">
    <name type="scientific">Brugia pahangi</name>
    <name type="common">Filarial nematode worm</name>
    <dbReference type="NCBI Taxonomy" id="6280"/>
    <lineage>
        <taxon>Eukaryota</taxon>
        <taxon>Metazoa</taxon>
        <taxon>Ecdysozoa</taxon>
        <taxon>Nematoda</taxon>
        <taxon>Chromadorea</taxon>
        <taxon>Rhabditida</taxon>
        <taxon>Spirurina</taxon>
        <taxon>Spiruromorpha</taxon>
        <taxon>Filarioidea</taxon>
        <taxon>Onchocercidae</taxon>
        <taxon>Brugia</taxon>
    </lineage>
</organism>
<evidence type="ECO:0000313" key="2">
    <source>
        <dbReference type="EMBL" id="VDN90332.1"/>
    </source>
</evidence>
<proteinExistence type="predicted"/>
<reference evidence="2 3" key="2">
    <citation type="submission" date="2018-11" db="EMBL/GenBank/DDBJ databases">
        <authorList>
            <consortium name="Pathogen Informatics"/>
        </authorList>
    </citation>
    <scope>NUCLEOTIDE SEQUENCE [LARGE SCALE GENOMIC DNA]</scope>
</reference>
<feature type="region of interest" description="Disordered" evidence="1">
    <location>
        <begin position="1"/>
        <end position="33"/>
    </location>
</feature>
<evidence type="ECO:0000256" key="1">
    <source>
        <dbReference type="SAM" id="MobiDB-lite"/>
    </source>
</evidence>
<protein>
    <submittedName>
        <fullName evidence="4">Ovule protein</fullName>
    </submittedName>
</protein>
<feature type="compositionally biased region" description="Basic and acidic residues" evidence="1">
    <location>
        <begin position="1"/>
        <end position="11"/>
    </location>
</feature>